<name>A0ABT8XBP3_9HYPH</name>
<feature type="domain" description="O-GlcNAc transferase C-terminal" evidence="9">
    <location>
        <begin position="420"/>
        <end position="598"/>
    </location>
</feature>
<dbReference type="Gene3D" id="1.25.40.10">
    <property type="entry name" value="Tetratricopeptide repeat domain"/>
    <property type="match status" value="2"/>
</dbReference>
<dbReference type="PANTHER" id="PTHR44998">
    <property type="match status" value="1"/>
</dbReference>
<comment type="pathway">
    <text evidence="1">Protein modification; protein glycosylation.</text>
</comment>
<keyword evidence="4" id="KW-0328">Glycosyltransferase</keyword>
<dbReference type="RefSeq" id="WP_244760999.1">
    <property type="nucleotide sequence ID" value="NZ_JALJCJ010000003.1"/>
</dbReference>
<comment type="caution">
    <text evidence="10">The sequence shown here is derived from an EMBL/GenBank/DDBJ whole genome shotgun (WGS) entry which is preliminary data.</text>
</comment>
<evidence type="ECO:0000313" key="11">
    <source>
        <dbReference type="Proteomes" id="UP001177080"/>
    </source>
</evidence>
<dbReference type="EC" id="2.4.1.255" evidence="3"/>
<evidence type="ECO:0000256" key="5">
    <source>
        <dbReference type="ARBA" id="ARBA00022679"/>
    </source>
</evidence>
<keyword evidence="5 10" id="KW-0808">Transferase</keyword>
<accession>A0ABT8XBP3</accession>
<dbReference type="EMBL" id="WHSC02000003">
    <property type="protein sequence ID" value="MDO6121028.1"/>
    <property type="molecule type" value="Genomic_DNA"/>
</dbReference>
<proteinExistence type="inferred from homology"/>
<dbReference type="SUPFAM" id="SSF53756">
    <property type="entry name" value="UDP-Glycosyltransferase/glycogen phosphorylase"/>
    <property type="match status" value="1"/>
</dbReference>
<dbReference type="Gene3D" id="3.40.50.11380">
    <property type="match status" value="1"/>
</dbReference>
<evidence type="ECO:0000313" key="10">
    <source>
        <dbReference type="EMBL" id="MDO6121028.1"/>
    </source>
</evidence>
<keyword evidence="11" id="KW-1185">Reference proteome</keyword>
<evidence type="ECO:0000256" key="1">
    <source>
        <dbReference type="ARBA" id="ARBA00004922"/>
    </source>
</evidence>
<evidence type="ECO:0000256" key="6">
    <source>
        <dbReference type="ARBA" id="ARBA00022737"/>
    </source>
</evidence>
<dbReference type="Proteomes" id="UP001177080">
    <property type="component" value="Unassembled WGS sequence"/>
</dbReference>
<evidence type="ECO:0000256" key="4">
    <source>
        <dbReference type="ARBA" id="ARBA00022676"/>
    </source>
</evidence>
<dbReference type="InterPro" id="IPR019734">
    <property type="entry name" value="TPR_rpt"/>
</dbReference>
<dbReference type="Pfam" id="PF13844">
    <property type="entry name" value="Glyco_transf_41"/>
    <property type="match status" value="2"/>
</dbReference>
<protein>
    <recommendedName>
        <fullName evidence="3">protein O-GlcNAc transferase</fullName>
        <ecNumber evidence="3">2.4.1.255</ecNumber>
    </recommendedName>
</protein>
<keyword evidence="6" id="KW-0677">Repeat</keyword>
<dbReference type="PROSITE" id="PS50005">
    <property type="entry name" value="TPR"/>
    <property type="match status" value="1"/>
</dbReference>
<sequence length="681" mass="75321">MTVSTPIVPDPNATLASVLGRARTQQLSLAELFQMAEGLAAAGHAAQAIELYKTWIAFNDTNPLLHLAYFNYAVSLSKSGDTAGTLNALRAALKINPDFGQAHVNLGRTLEDCGLTGQAVLQWRNYVDATNDVTPDRINHRHLVLQHIGRVLEGAGKLEEAEAALWQAMELQPHRTEAAQHWISLRMRQVKWPVITPNLHISSRQFMDAMSSMTIACYADDPLFQLAKAHRYCTATVGRPETRGFVRKPVRQKSGNGQRLRVGYISSDLRQHAVGFALSEVLELHDKSQVEIFAYYCGEPAPIDHTQARIKQAVDHWRDITKLSDVDAARQIVADEIDVLVDVNGYTKHARTKIFAYRPAPVIVNFCGYPGSMASPYHQYMIADDYIVPPENELYYTEKILRIPCNQPVDRKRAVNARPTRAAVGLPEDAFVFASFNGMQKISASCFSRWMAILLATPGSVLWLLVGDDSVNERVKQMAQQAGVSPDRLIFAGKVQNPDHLARIGLADLFLDTFPYGAHSTAADAITQGLPVLTVPGKSFASRFCASIVSAAGVPDLICNGPEDYVAKAIAFAKNPASLAAIRQSLQDQRETCALRDMDGLVRRLEELFWQMQGEAERGETPVPDLRNLAVYYEVGAELAAANIEFESEQAYRQRYLEQLTLMDEHAPLTPDARLWKGAAG</sequence>
<reference evidence="10" key="1">
    <citation type="submission" date="2022-04" db="EMBL/GenBank/DDBJ databases">
        <title>Shinella lacus sp. nov., a novel member of the genus Shinella from water.</title>
        <authorList>
            <person name="Deng Y."/>
        </authorList>
    </citation>
    <scope>NUCLEOTIDE SEQUENCE</scope>
    <source>
        <strain evidence="10">JCM 31239</strain>
    </source>
</reference>
<comment type="similarity">
    <text evidence="2">Belongs to the glycosyltransferase 41 family. O-GlcNAc transferase subfamily.</text>
</comment>
<gene>
    <name evidence="10" type="ORF">GB928_007515</name>
</gene>
<dbReference type="InterPro" id="IPR011990">
    <property type="entry name" value="TPR-like_helical_dom_sf"/>
</dbReference>
<dbReference type="Gene3D" id="3.40.50.2000">
    <property type="entry name" value="Glycogen Phosphorylase B"/>
    <property type="match status" value="1"/>
</dbReference>
<feature type="repeat" description="TPR" evidence="8">
    <location>
        <begin position="142"/>
        <end position="175"/>
    </location>
</feature>
<evidence type="ECO:0000259" key="9">
    <source>
        <dbReference type="Pfam" id="PF13844"/>
    </source>
</evidence>
<keyword evidence="7 8" id="KW-0802">TPR repeat</keyword>
<dbReference type="InterPro" id="IPR029489">
    <property type="entry name" value="OGT/SEC/SPY_C"/>
</dbReference>
<evidence type="ECO:0000256" key="3">
    <source>
        <dbReference type="ARBA" id="ARBA00011970"/>
    </source>
</evidence>
<evidence type="ECO:0000256" key="7">
    <source>
        <dbReference type="ARBA" id="ARBA00022803"/>
    </source>
</evidence>
<evidence type="ECO:0000256" key="2">
    <source>
        <dbReference type="ARBA" id="ARBA00005386"/>
    </source>
</evidence>
<dbReference type="SUPFAM" id="SSF48452">
    <property type="entry name" value="TPR-like"/>
    <property type="match status" value="1"/>
</dbReference>
<organism evidence="10 11">
    <name type="scientific">Shinella curvata</name>
    <dbReference type="NCBI Taxonomy" id="1817964"/>
    <lineage>
        <taxon>Bacteria</taxon>
        <taxon>Pseudomonadati</taxon>
        <taxon>Pseudomonadota</taxon>
        <taxon>Alphaproteobacteria</taxon>
        <taxon>Hyphomicrobiales</taxon>
        <taxon>Rhizobiaceae</taxon>
        <taxon>Shinella</taxon>
    </lineage>
</organism>
<dbReference type="PANTHER" id="PTHR44998:SF1">
    <property type="entry name" value="UDP-N-ACETYLGLUCOSAMINE--PEPTIDE N-ACETYLGLUCOSAMINYLTRANSFERASE 110 KDA SUBUNIT"/>
    <property type="match status" value="1"/>
</dbReference>
<dbReference type="GO" id="GO:0016740">
    <property type="term" value="F:transferase activity"/>
    <property type="evidence" value="ECO:0007669"/>
    <property type="project" value="UniProtKB-KW"/>
</dbReference>
<feature type="domain" description="O-GlcNAc transferase C-terminal" evidence="9">
    <location>
        <begin position="252"/>
        <end position="403"/>
    </location>
</feature>
<evidence type="ECO:0000256" key="8">
    <source>
        <dbReference type="PROSITE-ProRule" id="PRU00339"/>
    </source>
</evidence>
<dbReference type="SMART" id="SM00028">
    <property type="entry name" value="TPR"/>
    <property type="match status" value="3"/>
</dbReference>